<dbReference type="Proteomes" id="UP000578077">
    <property type="component" value="Unassembled WGS sequence"/>
</dbReference>
<dbReference type="GO" id="GO:0008168">
    <property type="term" value="F:methyltransferase activity"/>
    <property type="evidence" value="ECO:0007669"/>
    <property type="project" value="UniProtKB-KW"/>
</dbReference>
<evidence type="ECO:0000259" key="1">
    <source>
        <dbReference type="Pfam" id="PF13649"/>
    </source>
</evidence>
<dbReference type="AlphaFoldDB" id="A0A841E617"/>
<keyword evidence="3" id="KW-1185">Reference proteome</keyword>
<dbReference type="SUPFAM" id="SSF53335">
    <property type="entry name" value="S-adenosyl-L-methionine-dependent methyltransferases"/>
    <property type="match status" value="1"/>
</dbReference>
<keyword evidence="2" id="KW-0808">Transferase</keyword>
<comment type="caution">
    <text evidence="2">The sequence shown here is derived from an EMBL/GenBank/DDBJ whole genome shotgun (WGS) entry which is preliminary data.</text>
</comment>
<dbReference type="InterPro" id="IPR041698">
    <property type="entry name" value="Methyltransf_25"/>
</dbReference>
<dbReference type="InterPro" id="IPR029063">
    <property type="entry name" value="SAM-dependent_MTases_sf"/>
</dbReference>
<dbReference type="RefSeq" id="WP_184634940.1">
    <property type="nucleotide sequence ID" value="NZ_BAABKT010000033.1"/>
</dbReference>
<dbReference type="Gene3D" id="3.40.50.150">
    <property type="entry name" value="Vaccinia Virus protein VP39"/>
    <property type="match status" value="1"/>
</dbReference>
<feature type="domain" description="Methyltransferase" evidence="1">
    <location>
        <begin position="48"/>
        <end position="143"/>
    </location>
</feature>
<evidence type="ECO:0000313" key="3">
    <source>
        <dbReference type="Proteomes" id="UP000578077"/>
    </source>
</evidence>
<sequence>MNAHGSGAFAPDWLALRERADAAARSAELLEPLEAALRTRSAGEPRIVVDLGCGTGAMGRWLAPRLSGPQHWVLQDRDPALLVRARDGLPHRSADGGPVTARIRRGDLAHLRSADLAGASLVTASALLDLLTGEQAAGLARACAAAGCPALLTLSVQGRVELDPPHPLDGAIAAAFDDHQRRGSPAGRLLGPDAPAAAAAAFERCGARVQDRPSPWRLGAGDAALTAEWLRGRVAAAVEQRPGLAGAAGAYLDRRLEQCAAGRLRALVGHRDLLAIPAGADAAAHRR</sequence>
<accession>A0A841E617</accession>
<keyword evidence="2" id="KW-0489">Methyltransferase</keyword>
<proteinExistence type="predicted"/>
<dbReference type="EMBL" id="JACHLY010000001">
    <property type="protein sequence ID" value="MBB5998595.1"/>
    <property type="molecule type" value="Genomic_DNA"/>
</dbReference>
<organism evidence="2 3">
    <name type="scientific">Streptomonospora salina</name>
    <dbReference type="NCBI Taxonomy" id="104205"/>
    <lineage>
        <taxon>Bacteria</taxon>
        <taxon>Bacillati</taxon>
        <taxon>Actinomycetota</taxon>
        <taxon>Actinomycetes</taxon>
        <taxon>Streptosporangiales</taxon>
        <taxon>Nocardiopsidaceae</taxon>
        <taxon>Streptomonospora</taxon>
    </lineage>
</organism>
<gene>
    <name evidence="2" type="ORF">HNR25_002346</name>
</gene>
<reference evidence="2 3" key="1">
    <citation type="submission" date="2020-08" db="EMBL/GenBank/DDBJ databases">
        <title>Sequencing the genomes of 1000 actinobacteria strains.</title>
        <authorList>
            <person name="Klenk H.-P."/>
        </authorList>
    </citation>
    <scope>NUCLEOTIDE SEQUENCE [LARGE SCALE GENOMIC DNA]</scope>
    <source>
        <strain evidence="2 3">DSM 44593</strain>
    </source>
</reference>
<dbReference type="Pfam" id="PF13649">
    <property type="entry name" value="Methyltransf_25"/>
    <property type="match status" value="1"/>
</dbReference>
<dbReference type="GO" id="GO:0032259">
    <property type="term" value="P:methylation"/>
    <property type="evidence" value="ECO:0007669"/>
    <property type="project" value="UniProtKB-KW"/>
</dbReference>
<name>A0A841E617_9ACTN</name>
<protein>
    <submittedName>
        <fullName evidence="2">SAM-dependent methyltransferase</fullName>
    </submittedName>
</protein>
<evidence type="ECO:0000313" key="2">
    <source>
        <dbReference type="EMBL" id="MBB5998595.1"/>
    </source>
</evidence>